<proteinExistence type="predicted"/>
<dbReference type="InterPro" id="IPR011016">
    <property type="entry name" value="Znf_RING-CH"/>
</dbReference>
<keyword evidence="16" id="KW-1185">Reference proteome</keyword>
<dbReference type="GO" id="GO:0061630">
    <property type="term" value="F:ubiquitin protein ligase activity"/>
    <property type="evidence" value="ECO:0007669"/>
    <property type="project" value="UniProtKB-EC"/>
</dbReference>
<name>A0A3R7LX45_TRYRA</name>
<evidence type="ECO:0000313" key="15">
    <source>
        <dbReference type="EMBL" id="RNF05049.1"/>
    </source>
</evidence>
<sequence>MSTAEGRCRICHVSKGTLITPCKCEGSIRCAHSKCLLDWVYQRQSLSCEVCGATYNAVKVYNFHLADGEPGFFTLCWICARCCLVRCLGTLTFVVLNAFLLILLPFVVAFFYYAVPPFDPVTPPWASAIQLVPELGYFSPFFFLLWVWSSPFVQSPFAFCGITALCGFTQWKICLG</sequence>
<dbReference type="EC" id="2.3.2.27" evidence="4"/>
<keyword evidence="8" id="KW-0863">Zinc-finger</keyword>
<accession>A0A3R7LX45</accession>
<organism evidence="15 16">
    <name type="scientific">Trypanosoma rangeli</name>
    <dbReference type="NCBI Taxonomy" id="5698"/>
    <lineage>
        <taxon>Eukaryota</taxon>
        <taxon>Discoba</taxon>
        <taxon>Euglenozoa</taxon>
        <taxon>Kinetoplastea</taxon>
        <taxon>Metakinetoplastina</taxon>
        <taxon>Trypanosomatida</taxon>
        <taxon>Trypanosomatidae</taxon>
        <taxon>Trypanosoma</taxon>
        <taxon>Herpetosoma</taxon>
    </lineage>
</organism>
<evidence type="ECO:0000256" key="7">
    <source>
        <dbReference type="ARBA" id="ARBA00022723"/>
    </source>
</evidence>
<dbReference type="SMART" id="SM00744">
    <property type="entry name" value="RINGv"/>
    <property type="match status" value="1"/>
</dbReference>
<keyword evidence="6 13" id="KW-0812">Transmembrane</keyword>
<comment type="catalytic activity">
    <reaction evidence="1">
        <text>S-ubiquitinyl-[E2 ubiquitin-conjugating enzyme]-L-cysteine + [acceptor protein]-L-lysine = [E2 ubiquitin-conjugating enzyme]-L-cysteine + N(6)-ubiquitinyl-[acceptor protein]-L-lysine.</text>
        <dbReference type="EC" id="2.3.2.27"/>
    </reaction>
</comment>
<dbReference type="PROSITE" id="PS51292">
    <property type="entry name" value="ZF_RING_CH"/>
    <property type="match status" value="1"/>
</dbReference>
<evidence type="ECO:0000256" key="4">
    <source>
        <dbReference type="ARBA" id="ARBA00012483"/>
    </source>
</evidence>
<evidence type="ECO:0000256" key="3">
    <source>
        <dbReference type="ARBA" id="ARBA00004906"/>
    </source>
</evidence>
<dbReference type="InterPro" id="IPR013083">
    <property type="entry name" value="Znf_RING/FYVE/PHD"/>
</dbReference>
<dbReference type="Proteomes" id="UP000283634">
    <property type="component" value="Unassembled WGS sequence"/>
</dbReference>
<reference evidence="15 16" key="1">
    <citation type="journal article" date="2018" name="BMC Genomics">
        <title>Genomic comparison of Trypanosoma conorhini and Trypanosoma rangeli to Trypanosoma cruzi strains of high and low virulence.</title>
        <authorList>
            <person name="Bradwell K.R."/>
            <person name="Koparde V.N."/>
            <person name="Matveyev A.V."/>
            <person name="Serrano M.G."/>
            <person name="Alves J.M."/>
            <person name="Parikh H."/>
            <person name="Huang B."/>
            <person name="Lee V."/>
            <person name="Espinosa-Alvarez O."/>
            <person name="Ortiz P.A."/>
            <person name="Costa-Martins A.G."/>
            <person name="Teixeira M.M."/>
            <person name="Buck G.A."/>
        </authorList>
    </citation>
    <scope>NUCLEOTIDE SEQUENCE [LARGE SCALE GENOMIC DNA]</scope>
    <source>
        <strain evidence="15 16">AM80</strain>
    </source>
</reference>
<evidence type="ECO:0000256" key="8">
    <source>
        <dbReference type="ARBA" id="ARBA00022771"/>
    </source>
</evidence>
<evidence type="ECO:0000256" key="1">
    <source>
        <dbReference type="ARBA" id="ARBA00000900"/>
    </source>
</evidence>
<dbReference type="GO" id="GO:0012505">
    <property type="term" value="C:endomembrane system"/>
    <property type="evidence" value="ECO:0007669"/>
    <property type="project" value="UniProtKB-SubCell"/>
</dbReference>
<dbReference type="UniPathway" id="UPA00143"/>
<dbReference type="EMBL" id="MKGL01000145">
    <property type="protein sequence ID" value="RNF05049.1"/>
    <property type="molecule type" value="Genomic_DNA"/>
</dbReference>
<dbReference type="GO" id="GO:0016567">
    <property type="term" value="P:protein ubiquitination"/>
    <property type="evidence" value="ECO:0007669"/>
    <property type="project" value="UniProtKB-UniPathway"/>
</dbReference>
<dbReference type="AlphaFoldDB" id="A0A3R7LX45"/>
<gene>
    <name evidence="15" type="ORF">TraAM80_04769</name>
</gene>
<evidence type="ECO:0000256" key="11">
    <source>
        <dbReference type="ARBA" id="ARBA00022989"/>
    </source>
</evidence>
<evidence type="ECO:0000256" key="10">
    <source>
        <dbReference type="ARBA" id="ARBA00022833"/>
    </source>
</evidence>
<dbReference type="PANTHER" id="PTHR46053:SF2">
    <property type="entry name" value="RING-TYPE E3 UBIQUITIN TRANSFERASE"/>
    <property type="match status" value="1"/>
</dbReference>
<keyword evidence="7" id="KW-0479">Metal-binding</keyword>
<feature type="transmembrane region" description="Helical" evidence="13">
    <location>
        <begin position="91"/>
        <end position="115"/>
    </location>
</feature>
<dbReference type="GeneID" id="40328702"/>
<evidence type="ECO:0000256" key="12">
    <source>
        <dbReference type="ARBA" id="ARBA00023136"/>
    </source>
</evidence>
<dbReference type="RefSeq" id="XP_029238451.1">
    <property type="nucleotide sequence ID" value="XM_029381683.1"/>
</dbReference>
<dbReference type="Gene3D" id="3.30.40.10">
    <property type="entry name" value="Zinc/RING finger domain, C3HC4 (zinc finger)"/>
    <property type="match status" value="1"/>
</dbReference>
<comment type="caution">
    <text evidence="15">The sequence shown here is derived from an EMBL/GenBank/DDBJ whole genome shotgun (WGS) entry which is preliminary data.</text>
</comment>
<dbReference type="OrthoDB" id="273089at2759"/>
<comment type="pathway">
    <text evidence="3">Protein modification; protein ubiquitination.</text>
</comment>
<keyword evidence="5" id="KW-0808">Transferase</keyword>
<dbReference type="SUPFAM" id="SSF57850">
    <property type="entry name" value="RING/U-box"/>
    <property type="match status" value="1"/>
</dbReference>
<evidence type="ECO:0000313" key="16">
    <source>
        <dbReference type="Proteomes" id="UP000283634"/>
    </source>
</evidence>
<dbReference type="PANTHER" id="PTHR46053">
    <property type="entry name" value="E3 UBIQUITIN-PROTEIN LIGASE MARCH4-LIKE"/>
    <property type="match status" value="1"/>
</dbReference>
<comment type="subcellular location">
    <subcellularLocation>
        <location evidence="2">Endomembrane system</location>
        <topology evidence="2">Multi-pass membrane protein</topology>
    </subcellularLocation>
</comment>
<keyword evidence="11 13" id="KW-1133">Transmembrane helix</keyword>
<keyword evidence="9" id="KW-0833">Ubl conjugation pathway</keyword>
<evidence type="ECO:0000259" key="14">
    <source>
        <dbReference type="PROSITE" id="PS51292"/>
    </source>
</evidence>
<evidence type="ECO:0000256" key="5">
    <source>
        <dbReference type="ARBA" id="ARBA00022679"/>
    </source>
</evidence>
<dbReference type="InterPro" id="IPR046356">
    <property type="entry name" value="MARCHF4/9/11"/>
</dbReference>
<evidence type="ECO:0000256" key="9">
    <source>
        <dbReference type="ARBA" id="ARBA00022786"/>
    </source>
</evidence>
<dbReference type="Pfam" id="PF12906">
    <property type="entry name" value="RINGv"/>
    <property type="match status" value="1"/>
</dbReference>
<keyword evidence="12 13" id="KW-0472">Membrane</keyword>
<protein>
    <recommendedName>
        <fullName evidence="4">RING-type E3 ubiquitin transferase</fullName>
        <ecNumber evidence="4">2.3.2.27</ecNumber>
    </recommendedName>
</protein>
<evidence type="ECO:0000256" key="13">
    <source>
        <dbReference type="SAM" id="Phobius"/>
    </source>
</evidence>
<evidence type="ECO:0000256" key="6">
    <source>
        <dbReference type="ARBA" id="ARBA00022692"/>
    </source>
</evidence>
<dbReference type="GO" id="GO:0008270">
    <property type="term" value="F:zinc ion binding"/>
    <property type="evidence" value="ECO:0007669"/>
    <property type="project" value="UniProtKB-KW"/>
</dbReference>
<evidence type="ECO:0000256" key="2">
    <source>
        <dbReference type="ARBA" id="ARBA00004127"/>
    </source>
</evidence>
<keyword evidence="10" id="KW-0862">Zinc</keyword>
<feature type="domain" description="RING-CH-type" evidence="14">
    <location>
        <begin position="1"/>
        <end position="58"/>
    </location>
</feature>